<evidence type="ECO:0000256" key="1">
    <source>
        <dbReference type="SAM" id="MobiDB-lite"/>
    </source>
</evidence>
<organism evidence="3 4">
    <name type="scientific">Dactylosporangium vinaceum</name>
    <dbReference type="NCBI Taxonomy" id="53362"/>
    <lineage>
        <taxon>Bacteria</taxon>
        <taxon>Bacillati</taxon>
        <taxon>Actinomycetota</taxon>
        <taxon>Actinomycetes</taxon>
        <taxon>Micromonosporales</taxon>
        <taxon>Micromonosporaceae</taxon>
        <taxon>Dactylosporangium</taxon>
    </lineage>
</organism>
<feature type="region of interest" description="Disordered" evidence="1">
    <location>
        <begin position="251"/>
        <end position="284"/>
    </location>
</feature>
<evidence type="ECO:0000313" key="3">
    <source>
        <dbReference type="EMBL" id="MFB9444645.1"/>
    </source>
</evidence>
<evidence type="ECO:0000313" key="4">
    <source>
        <dbReference type="Proteomes" id="UP001589608"/>
    </source>
</evidence>
<dbReference type="EMBL" id="JBHMCA010000026">
    <property type="protein sequence ID" value="MFB9444645.1"/>
    <property type="molecule type" value="Genomic_DNA"/>
</dbReference>
<evidence type="ECO:0000259" key="2">
    <source>
        <dbReference type="Pfam" id="PF14742"/>
    </source>
</evidence>
<protein>
    <submittedName>
        <fullName evidence="3">Glycogen debranching N-terminal domain-containing protein</fullName>
    </submittedName>
</protein>
<dbReference type="Proteomes" id="UP001589608">
    <property type="component" value="Unassembled WGS sequence"/>
</dbReference>
<feature type="region of interest" description="Disordered" evidence="1">
    <location>
        <begin position="297"/>
        <end position="366"/>
    </location>
</feature>
<name>A0ABV5M736_9ACTN</name>
<reference evidence="3 4" key="1">
    <citation type="submission" date="2024-09" db="EMBL/GenBank/DDBJ databases">
        <authorList>
            <person name="Sun Q."/>
            <person name="Mori K."/>
        </authorList>
    </citation>
    <scope>NUCLEOTIDE SEQUENCE [LARGE SCALE GENOMIC DNA]</scope>
    <source>
        <strain evidence="3 4">JCM 3307</strain>
    </source>
</reference>
<dbReference type="InterPro" id="IPR032856">
    <property type="entry name" value="GDE_N_bis"/>
</dbReference>
<sequence>MAAEVAFVDPITCLAAPAAWLPEGLFVDGVRILSRWDVLVDGAAPTPVSSHRAGASSAVFSAVAAGPELTVVRRRLAEPMGGTETITLSNAADVPMTVTVTVLAEALASARIETTPPCAGTPLTWTAEVPPRGSWQVEARITRTDIPPTARPKRFSTLRVTADDPRLDALVRAGVQDLDALRRTAGPDAYYSTSSPSHLTLSPREALWAARLALPLGHDVAAGTLRLVANAITADLAPLFTATRAAAIRWGMPPDAAPPGPASNRAPASNPAPAGTSGNSVDPAAVVGDRASVFGASDAVSEGGDAGSGRADAGSVGGDEGSGRADAGSVGGDEGSGRADAGSVGGNVGSGRADAGSVGGNVGSGRADAGSVGGNVGSRGADAGSVGADAVFEGADAVVGDRAAVVADLDAVFGKLAAVFRDSAVVFEDPSVAFRTPAVIADLLAAAERLDYRLPTFDGTASARPHACGAAIAPAILVALLGLDVDVPGGRITFDPLTPSPVGTFRVRGLKIADGLLDATLTAGGTLTVHNGPLGVTFHNADGSPARIA</sequence>
<feature type="domain" description="Putative glycogen debranching enzyme N-terminal" evidence="2">
    <location>
        <begin position="22"/>
        <end position="106"/>
    </location>
</feature>
<accession>A0ABV5M736</accession>
<comment type="caution">
    <text evidence="3">The sequence shown here is derived from an EMBL/GenBank/DDBJ whole genome shotgun (WGS) entry which is preliminary data.</text>
</comment>
<keyword evidence="4" id="KW-1185">Reference proteome</keyword>
<feature type="compositionally biased region" description="Low complexity" evidence="1">
    <location>
        <begin position="262"/>
        <end position="275"/>
    </location>
</feature>
<proteinExistence type="predicted"/>
<gene>
    <name evidence="3" type="ORF">ACFFTR_16330</name>
</gene>
<dbReference type="Pfam" id="PF14742">
    <property type="entry name" value="GDE_N_bis"/>
    <property type="match status" value="1"/>
</dbReference>
<dbReference type="RefSeq" id="WP_380028490.1">
    <property type="nucleotide sequence ID" value="NZ_JBHMCA010000026.1"/>
</dbReference>